<dbReference type="VEuPathDB" id="FungiDB:PLEOSDRAFT_165514"/>
<sequence length="941" mass="106867">MAWSTQYVDDILKPAIVEWNKAKSEGREEVIRETCKKLYAKQAANPTKLAELKATSELAKQVAWWFKNNQRRFCNDGHEDSSGEEGTTDKRRKSAKKGKGKERATTGNEDDEEDDAEGPTVDASWHKQMTGPLMAKAYNEDMFKDVLSSHKDQGFRNRFNFAISEFWNTFTDEEKEDYSRKAREWNKRGPPNNMKATLARRSMQESMNSVVEYFSTYFDASVVMFSVAPGDGQPIVQWHETKDGKSPSKFIKSSVFRAFREEWLNAVPTGLYGHPEDLEDNDGAERDSWAVVDETEEGQPILPQMPARARNEAMVKVFREYGNAIAAYYSHGEKKTLPWLRLSQKNKAYMHLKSRVPGVQFGEPSKMSIGDVRSYYMHFLERQNNGSMGLRLIDGWDISEKDKDGGKEIEMVVVKKRRGSAVDLDQRKRAKSTPEETDEDREGDGGGMIVDKDDMMAQMQMLAPAQVMNEDRILFLRSLSTEVDYLAMIQWLHMCKQGQVSPRLNRRAPAWASWALDTPYLPEEFYQFSNDERDREAFAAAKAYLMQDPLPHVGLGDAIGPYERVEKSLLILGLMLRDMSKVCFLEPDSDVANCLPDYMQQSPFALAEWNELTEVCKQIKNSLSKWEEQVKQSERRKKSTMPGPKVSAAGPSAGPRLAAAGPKLAAAGPKAAPNWIGTPSRIPSDLQTLAAVCGCLREDGQVFATFNADWRAVVDNYWALEGKLLNKATDEDGRPHQVKGLPKQVNAWVAAYQEGAQFDVEELVSDPNFGAEVWEWWKGQKEENAKVLEENGLDGLLTQPFLQCGGRGMLVMLWAVKVWVKGWPAVERLKGQRQKDLIKAPILNGNHDRVFKRQIKMWVLDISHVFWLEVNPGSKSEWGQVEYKKPFCFPGFRGDYPMNPGCGEGVDVSTQGHPWGTDRWEGISFFYLSIQYLVEVVHYWS</sequence>
<feature type="region of interest" description="Disordered" evidence="1">
    <location>
        <begin position="423"/>
        <end position="447"/>
    </location>
</feature>
<feature type="compositionally biased region" description="Acidic residues" evidence="1">
    <location>
        <begin position="108"/>
        <end position="117"/>
    </location>
</feature>
<name>A0A067P8N5_PLEO1</name>
<evidence type="ECO:0000313" key="3">
    <source>
        <dbReference type="Proteomes" id="UP000027073"/>
    </source>
</evidence>
<feature type="region of interest" description="Disordered" evidence="1">
    <location>
        <begin position="76"/>
        <end position="123"/>
    </location>
</feature>
<dbReference type="EMBL" id="KL198005">
    <property type="protein sequence ID" value="KDQ32246.1"/>
    <property type="molecule type" value="Genomic_DNA"/>
</dbReference>
<evidence type="ECO:0000256" key="1">
    <source>
        <dbReference type="SAM" id="MobiDB-lite"/>
    </source>
</evidence>
<feature type="compositionally biased region" description="Basic residues" evidence="1">
    <location>
        <begin position="90"/>
        <end position="100"/>
    </location>
</feature>
<evidence type="ECO:0000313" key="2">
    <source>
        <dbReference type="EMBL" id="KDQ32246.1"/>
    </source>
</evidence>
<dbReference type="Proteomes" id="UP000027073">
    <property type="component" value="Unassembled WGS sequence"/>
</dbReference>
<proteinExistence type="predicted"/>
<reference evidence="3" key="1">
    <citation type="journal article" date="2014" name="Proc. Natl. Acad. Sci. U.S.A.">
        <title>Extensive sampling of basidiomycete genomes demonstrates inadequacy of the white-rot/brown-rot paradigm for wood decay fungi.</title>
        <authorList>
            <person name="Riley R."/>
            <person name="Salamov A.A."/>
            <person name="Brown D.W."/>
            <person name="Nagy L.G."/>
            <person name="Floudas D."/>
            <person name="Held B.W."/>
            <person name="Levasseur A."/>
            <person name="Lombard V."/>
            <person name="Morin E."/>
            <person name="Otillar R."/>
            <person name="Lindquist E.A."/>
            <person name="Sun H."/>
            <person name="LaButti K.M."/>
            <person name="Schmutz J."/>
            <person name="Jabbour D."/>
            <person name="Luo H."/>
            <person name="Baker S.E."/>
            <person name="Pisabarro A.G."/>
            <person name="Walton J.D."/>
            <person name="Blanchette R.A."/>
            <person name="Henrissat B."/>
            <person name="Martin F."/>
            <person name="Cullen D."/>
            <person name="Hibbett D.S."/>
            <person name="Grigoriev I.V."/>
        </authorList>
    </citation>
    <scope>NUCLEOTIDE SEQUENCE [LARGE SCALE GENOMIC DNA]</scope>
    <source>
        <strain evidence="3">PC15</strain>
    </source>
</reference>
<dbReference type="AlphaFoldDB" id="A0A067P8N5"/>
<organism evidence="2 3">
    <name type="scientific">Pleurotus ostreatus (strain PC15)</name>
    <name type="common">Oyster mushroom</name>
    <dbReference type="NCBI Taxonomy" id="1137138"/>
    <lineage>
        <taxon>Eukaryota</taxon>
        <taxon>Fungi</taxon>
        <taxon>Dikarya</taxon>
        <taxon>Basidiomycota</taxon>
        <taxon>Agaricomycotina</taxon>
        <taxon>Agaricomycetes</taxon>
        <taxon>Agaricomycetidae</taxon>
        <taxon>Agaricales</taxon>
        <taxon>Pleurotineae</taxon>
        <taxon>Pleurotaceae</taxon>
        <taxon>Pleurotus</taxon>
    </lineage>
</organism>
<accession>A0A067P8N5</accession>
<gene>
    <name evidence="2" type="ORF">PLEOSDRAFT_165514</name>
</gene>
<protein>
    <submittedName>
        <fullName evidence="2">Uncharacterized protein</fullName>
    </submittedName>
</protein>
<feature type="region of interest" description="Disordered" evidence="1">
    <location>
        <begin position="627"/>
        <end position="659"/>
    </location>
</feature>
<dbReference type="OrthoDB" id="3130086at2759"/>
<dbReference type="InParanoid" id="A0A067P8N5"/>
<dbReference type="HOGENOM" id="CLU_306310_0_0_1"/>